<protein>
    <submittedName>
        <fullName evidence="1">Lysine-N-methylase</fullName>
    </submittedName>
</protein>
<dbReference type="OrthoDB" id="86584at2"/>
<name>A0A2S4RRM4_CITAM</name>
<sequence length="314" mass="35864">MNMIECYEPDFVRSFLSHNPGSPLHTRMMWHNEIRQSLELTEAASCEAALGDPHAFVLHVSLCDAEPDSTPLSPRDRVLNQAALDTVTLAGLSPELRLYTLGIMLSWADKHPGESDETLASIASQPQRLANFVGEGKLQEQFALLPAVPQLQCRLLTLMGSLDFDWERLPESTRKTTLPLQVSLLMLQDANSEALLLQQLQEQWRKTHAQYFARQAWIFSNYLIYRLYNDMFPRADAASVTRHYFELVTDFVLLRTLFSLWTLDGSALTHNEIYALFALFERWRRSEDAAVLRQQLLTMLPANYLLSAFSLLIC</sequence>
<dbReference type="RefSeq" id="WP_103776876.1">
    <property type="nucleotide sequence ID" value="NZ_PQLX01000012.1"/>
</dbReference>
<dbReference type="AlphaFoldDB" id="A0A2S4RRM4"/>
<gene>
    <name evidence="1" type="ORF">C3430_23960</name>
</gene>
<reference evidence="1 2" key="1">
    <citation type="submission" date="2018-01" db="EMBL/GenBank/DDBJ databases">
        <title>Complete genome sequences of 14 Citrobacter spp. isolated from plant in Canada.</title>
        <authorList>
            <person name="Bhandare S.G."/>
            <person name="Colavecchio A."/>
            <person name="Jeukens J."/>
            <person name="Emond-Rheault J.-G."/>
            <person name="Freschi L."/>
            <person name="Hamel J."/>
            <person name="Kukavica-Ibrulj I."/>
            <person name="Levesque R."/>
            <person name="Goodridge L."/>
        </authorList>
    </citation>
    <scope>NUCLEOTIDE SEQUENCE [LARGE SCALE GENOMIC DNA]</scope>
    <source>
        <strain evidence="1 2">S1285</strain>
    </source>
</reference>
<dbReference type="GO" id="GO:0032259">
    <property type="term" value="P:methylation"/>
    <property type="evidence" value="ECO:0007669"/>
    <property type="project" value="UniProtKB-KW"/>
</dbReference>
<comment type="caution">
    <text evidence="1">The sequence shown here is derived from an EMBL/GenBank/DDBJ whole genome shotgun (WGS) entry which is preliminary data.</text>
</comment>
<evidence type="ECO:0000313" key="1">
    <source>
        <dbReference type="EMBL" id="POU61385.1"/>
    </source>
</evidence>
<dbReference type="GO" id="GO:0008168">
    <property type="term" value="F:methyltransferase activity"/>
    <property type="evidence" value="ECO:0007669"/>
    <property type="project" value="UniProtKB-KW"/>
</dbReference>
<evidence type="ECO:0000313" key="2">
    <source>
        <dbReference type="Proteomes" id="UP000237003"/>
    </source>
</evidence>
<accession>A0A2S4RRM4</accession>
<dbReference type="Proteomes" id="UP000237003">
    <property type="component" value="Unassembled WGS sequence"/>
</dbReference>
<dbReference type="EMBL" id="PQLX01000012">
    <property type="protein sequence ID" value="POU61385.1"/>
    <property type="molecule type" value="Genomic_DNA"/>
</dbReference>
<keyword evidence="1" id="KW-0489">Methyltransferase</keyword>
<proteinExistence type="predicted"/>
<keyword evidence="1" id="KW-0808">Transferase</keyword>
<organism evidence="1 2">
    <name type="scientific">Citrobacter amalonaticus</name>
    <dbReference type="NCBI Taxonomy" id="35703"/>
    <lineage>
        <taxon>Bacteria</taxon>
        <taxon>Pseudomonadati</taxon>
        <taxon>Pseudomonadota</taxon>
        <taxon>Gammaproteobacteria</taxon>
        <taxon>Enterobacterales</taxon>
        <taxon>Enterobacteriaceae</taxon>
        <taxon>Citrobacter</taxon>
    </lineage>
</organism>